<sequence length="237" mass="27142">MNSTKRWLLHWCNVDTSASFTQAEALRQVGKTVLGEPVGVEQIEILVENIVTKLELSFADRVIDCGCGNGLVTSRVGIKVQNILGIDFSQSLLDVAQANYSVENIRYVKDDLTDLASSSIQKNYYNKAFSCEVLQHLEFDSACLFLNKLTRLLTPGFKIFICGVPDRSKLHKFYNTPERWKLYCRNAQRNLDQIGYWWGKEELIRLATLTNLKATFFSQPNVLYTAHYRFDILLEAR</sequence>
<feature type="domain" description="Methyltransferase" evidence="2">
    <location>
        <begin position="62"/>
        <end position="156"/>
    </location>
</feature>
<organism evidence="3 4">
    <name type="scientific">Desulfolutivibrio sulfodismutans</name>
    <dbReference type="NCBI Taxonomy" id="63561"/>
    <lineage>
        <taxon>Bacteria</taxon>
        <taxon>Pseudomonadati</taxon>
        <taxon>Thermodesulfobacteriota</taxon>
        <taxon>Desulfovibrionia</taxon>
        <taxon>Desulfovibrionales</taxon>
        <taxon>Desulfovibrionaceae</taxon>
        <taxon>Desulfolutivibrio</taxon>
    </lineage>
</organism>
<evidence type="ECO:0000313" key="4">
    <source>
        <dbReference type="Proteomes" id="UP000469724"/>
    </source>
</evidence>
<comment type="caution">
    <text evidence="3">The sequence shown here is derived from an EMBL/GenBank/DDBJ whole genome shotgun (WGS) entry which is preliminary data.</text>
</comment>
<gene>
    <name evidence="3" type="ORF">G3N56_14575</name>
</gene>
<evidence type="ECO:0000256" key="1">
    <source>
        <dbReference type="ARBA" id="ARBA00022679"/>
    </source>
</evidence>
<name>A0A7K3NP34_9BACT</name>
<dbReference type="InterPro" id="IPR041698">
    <property type="entry name" value="Methyltransf_25"/>
</dbReference>
<dbReference type="GO" id="GO:0008168">
    <property type="term" value="F:methyltransferase activity"/>
    <property type="evidence" value="ECO:0007669"/>
    <property type="project" value="UniProtKB-KW"/>
</dbReference>
<dbReference type="RefSeq" id="WP_163303038.1">
    <property type="nucleotide sequence ID" value="NZ_JAAGRQ010000070.1"/>
</dbReference>
<protein>
    <submittedName>
        <fullName evidence="3">Class I SAM-dependent methyltransferase</fullName>
    </submittedName>
</protein>
<evidence type="ECO:0000259" key="2">
    <source>
        <dbReference type="Pfam" id="PF13649"/>
    </source>
</evidence>
<dbReference type="Pfam" id="PF13649">
    <property type="entry name" value="Methyltransf_25"/>
    <property type="match status" value="1"/>
</dbReference>
<accession>A0A7K3NP34</accession>
<dbReference type="Proteomes" id="UP000469724">
    <property type="component" value="Unassembled WGS sequence"/>
</dbReference>
<dbReference type="CDD" id="cd02440">
    <property type="entry name" value="AdoMet_MTases"/>
    <property type="match status" value="1"/>
</dbReference>
<dbReference type="InterPro" id="IPR029063">
    <property type="entry name" value="SAM-dependent_MTases_sf"/>
</dbReference>
<keyword evidence="1 3" id="KW-0808">Transferase</keyword>
<keyword evidence="3" id="KW-0489">Methyltransferase</keyword>
<dbReference type="PANTHER" id="PTHR43861">
    <property type="entry name" value="TRANS-ACONITATE 2-METHYLTRANSFERASE-RELATED"/>
    <property type="match status" value="1"/>
</dbReference>
<evidence type="ECO:0000313" key="3">
    <source>
        <dbReference type="EMBL" id="NDY57958.1"/>
    </source>
</evidence>
<reference evidence="3 4" key="1">
    <citation type="submission" date="2020-02" db="EMBL/GenBank/DDBJ databases">
        <title>Comparative genomics of sulfur disproportionating microorganisms.</title>
        <authorList>
            <person name="Ward L.M."/>
            <person name="Bertran E."/>
            <person name="Johnston D.T."/>
        </authorList>
    </citation>
    <scope>NUCLEOTIDE SEQUENCE [LARGE SCALE GENOMIC DNA]</scope>
    <source>
        <strain evidence="3 4">DSM 3696</strain>
    </source>
</reference>
<proteinExistence type="predicted"/>
<dbReference type="EMBL" id="JAAGRQ010000070">
    <property type="protein sequence ID" value="NDY57958.1"/>
    <property type="molecule type" value="Genomic_DNA"/>
</dbReference>
<dbReference type="Gene3D" id="3.40.50.150">
    <property type="entry name" value="Vaccinia Virus protein VP39"/>
    <property type="match status" value="1"/>
</dbReference>
<keyword evidence="4" id="KW-1185">Reference proteome</keyword>
<dbReference type="SUPFAM" id="SSF53335">
    <property type="entry name" value="S-adenosyl-L-methionine-dependent methyltransferases"/>
    <property type="match status" value="1"/>
</dbReference>
<dbReference type="GO" id="GO:0032259">
    <property type="term" value="P:methylation"/>
    <property type="evidence" value="ECO:0007669"/>
    <property type="project" value="UniProtKB-KW"/>
</dbReference>
<dbReference type="AlphaFoldDB" id="A0A7K3NP34"/>